<feature type="compositionally biased region" description="Polar residues" evidence="1">
    <location>
        <begin position="8"/>
        <end position="18"/>
    </location>
</feature>
<evidence type="ECO:0000313" key="3">
    <source>
        <dbReference type="Proteomes" id="UP001303222"/>
    </source>
</evidence>
<dbReference type="EMBL" id="MU859489">
    <property type="protein sequence ID" value="KAK3946863.1"/>
    <property type="molecule type" value="Genomic_DNA"/>
</dbReference>
<feature type="region of interest" description="Disordered" evidence="1">
    <location>
        <begin position="1"/>
        <end position="144"/>
    </location>
</feature>
<proteinExistence type="predicted"/>
<dbReference type="AlphaFoldDB" id="A0AAN6SBA4"/>
<comment type="caution">
    <text evidence="2">The sequence shown here is derived from an EMBL/GenBank/DDBJ whole genome shotgun (WGS) entry which is preliminary data.</text>
</comment>
<name>A0AAN6SBA4_9PEZI</name>
<protein>
    <submittedName>
        <fullName evidence="2">Uncharacterized protein</fullName>
    </submittedName>
</protein>
<feature type="compositionally biased region" description="Polar residues" evidence="1">
    <location>
        <begin position="43"/>
        <end position="55"/>
    </location>
</feature>
<keyword evidence="3" id="KW-1185">Reference proteome</keyword>
<accession>A0AAN6SBA4</accession>
<dbReference type="Proteomes" id="UP001303222">
    <property type="component" value="Unassembled WGS sequence"/>
</dbReference>
<evidence type="ECO:0000313" key="2">
    <source>
        <dbReference type="EMBL" id="KAK3946863.1"/>
    </source>
</evidence>
<sequence length="159" mass="16866">MASMHSPAMSTAPLNVNLNGDGRYMDIRSDPPLQPTRPASIPPNGSQPPQNTGPVVNNMPHIQPVPPRPAPTGESASSPAPSQSVEIPLNQSARPTSRPSNRASRTRVPTGRPRGRPRKKPLATNGNNGPQKKRAKVIKGPPSSNVMVYAHVTDVSQNS</sequence>
<evidence type="ECO:0000256" key="1">
    <source>
        <dbReference type="SAM" id="MobiDB-lite"/>
    </source>
</evidence>
<gene>
    <name evidence="2" type="ORF">QBC32DRAFT_387322</name>
</gene>
<feature type="compositionally biased region" description="Polar residues" evidence="1">
    <location>
        <begin position="74"/>
        <end position="103"/>
    </location>
</feature>
<organism evidence="2 3">
    <name type="scientific">Pseudoneurospora amorphoporcata</name>
    <dbReference type="NCBI Taxonomy" id="241081"/>
    <lineage>
        <taxon>Eukaryota</taxon>
        <taxon>Fungi</taxon>
        <taxon>Dikarya</taxon>
        <taxon>Ascomycota</taxon>
        <taxon>Pezizomycotina</taxon>
        <taxon>Sordariomycetes</taxon>
        <taxon>Sordariomycetidae</taxon>
        <taxon>Sordariales</taxon>
        <taxon>Sordariaceae</taxon>
        <taxon>Pseudoneurospora</taxon>
    </lineage>
</organism>
<reference evidence="2" key="2">
    <citation type="submission" date="2023-06" db="EMBL/GenBank/DDBJ databases">
        <authorList>
            <consortium name="Lawrence Berkeley National Laboratory"/>
            <person name="Mondo S.J."/>
            <person name="Hensen N."/>
            <person name="Bonometti L."/>
            <person name="Westerberg I."/>
            <person name="Brannstrom I.O."/>
            <person name="Guillou S."/>
            <person name="Cros-Aarteil S."/>
            <person name="Calhoun S."/>
            <person name="Haridas S."/>
            <person name="Kuo A."/>
            <person name="Pangilinan J."/>
            <person name="Riley R."/>
            <person name="Labutti K."/>
            <person name="Andreopoulos B."/>
            <person name="Lipzen A."/>
            <person name="Chen C."/>
            <person name="Yanf M."/>
            <person name="Daum C."/>
            <person name="Ng V."/>
            <person name="Clum A."/>
            <person name="Steindorff A."/>
            <person name="Ohm R."/>
            <person name="Martin F."/>
            <person name="Silar P."/>
            <person name="Natvig D."/>
            <person name="Lalanne C."/>
            <person name="Gautier V."/>
            <person name="Ament-Velasquez S.L."/>
            <person name="Kruys A."/>
            <person name="Hutchinson M.I."/>
            <person name="Powell A.J."/>
            <person name="Barry K."/>
            <person name="Miller A.N."/>
            <person name="Grigoriev I.V."/>
            <person name="Debuchy R."/>
            <person name="Gladieux P."/>
            <person name="Thoren M.H."/>
            <person name="Johannesson H."/>
        </authorList>
    </citation>
    <scope>NUCLEOTIDE SEQUENCE</scope>
    <source>
        <strain evidence="2">CBS 626.80</strain>
    </source>
</reference>
<reference evidence="2" key="1">
    <citation type="journal article" date="2023" name="Mol. Phylogenet. Evol.">
        <title>Genome-scale phylogeny and comparative genomics of the fungal order Sordariales.</title>
        <authorList>
            <person name="Hensen N."/>
            <person name="Bonometti L."/>
            <person name="Westerberg I."/>
            <person name="Brannstrom I.O."/>
            <person name="Guillou S."/>
            <person name="Cros-Aarteil S."/>
            <person name="Calhoun S."/>
            <person name="Haridas S."/>
            <person name="Kuo A."/>
            <person name="Mondo S."/>
            <person name="Pangilinan J."/>
            <person name="Riley R."/>
            <person name="LaButti K."/>
            <person name="Andreopoulos B."/>
            <person name="Lipzen A."/>
            <person name="Chen C."/>
            <person name="Yan M."/>
            <person name="Daum C."/>
            <person name="Ng V."/>
            <person name="Clum A."/>
            <person name="Steindorff A."/>
            <person name="Ohm R.A."/>
            <person name="Martin F."/>
            <person name="Silar P."/>
            <person name="Natvig D.O."/>
            <person name="Lalanne C."/>
            <person name="Gautier V."/>
            <person name="Ament-Velasquez S.L."/>
            <person name="Kruys A."/>
            <person name="Hutchinson M.I."/>
            <person name="Powell A.J."/>
            <person name="Barry K."/>
            <person name="Miller A.N."/>
            <person name="Grigoriev I.V."/>
            <person name="Debuchy R."/>
            <person name="Gladieux P."/>
            <person name="Hiltunen Thoren M."/>
            <person name="Johannesson H."/>
        </authorList>
    </citation>
    <scope>NUCLEOTIDE SEQUENCE</scope>
    <source>
        <strain evidence="2">CBS 626.80</strain>
    </source>
</reference>